<evidence type="ECO:0000313" key="2">
    <source>
        <dbReference type="Proteomes" id="UP000050525"/>
    </source>
</evidence>
<evidence type="ECO:0000313" key="1">
    <source>
        <dbReference type="EMBL" id="KYO46229.1"/>
    </source>
</evidence>
<name>A0A151PBD6_ALLMI</name>
<comment type="caution">
    <text evidence="1">The sequence shown here is derived from an EMBL/GenBank/DDBJ whole genome shotgun (WGS) entry which is preliminary data.</text>
</comment>
<gene>
    <name evidence="1" type="ORF">Y1Q_0021766</name>
</gene>
<dbReference type="EMBL" id="AKHW03000533">
    <property type="protein sequence ID" value="KYO46229.1"/>
    <property type="molecule type" value="Genomic_DNA"/>
</dbReference>
<keyword evidence="2" id="KW-1185">Reference proteome</keyword>
<dbReference type="AlphaFoldDB" id="A0A151PBD6"/>
<accession>A0A151PBD6</accession>
<dbReference type="Proteomes" id="UP000050525">
    <property type="component" value="Unassembled WGS sequence"/>
</dbReference>
<sequence length="75" mass="8472">MNTVCPQRLGGHGKFLQVVAVMSVTGSMVMEKNAGIEAHCHNKAGRKVMGIHFQNLFRTYLQNFLMWSMDEQKTS</sequence>
<protein>
    <submittedName>
        <fullName evidence="1">Uncharacterized protein</fullName>
    </submittedName>
</protein>
<organism evidence="1 2">
    <name type="scientific">Alligator mississippiensis</name>
    <name type="common">American alligator</name>
    <dbReference type="NCBI Taxonomy" id="8496"/>
    <lineage>
        <taxon>Eukaryota</taxon>
        <taxon>Metazoa</taxon>
        <taxon>Chordata</taxon>
        <taxon>Craniata</taxon>
        <taxon>Vertebrata</taxon>
        <taxon>Euteleostomi</taxon>
        <taxon>Archelosauria</taxon>
        <taxon>Archosauria</taxon>
        <taxon>Crocodylia</taxon>
        <taxon>Alligatoridae</taxon>
        <taxon>Alligatorinae</taxon>
        <taxon>Alligator</taxon>
    </lineage>
</organism>
<proteinExistence type="predicted"/>
<reference evidence="1 2" key="1">
    <citation type="journal article" date="2012" name="Genome Biol.">
        <title>Sequencing three crocodilian genomes to illuminate the evolution of archosaurs and amniotes.</title>
        <authorList>
            <person name="St John J.A."/>
            <person name="Braun E.L."/>
            <person name="Isberg S.R."/>
            <person name="Miles L.G."/>
            <person name="Chong A.Y."/>
            <person name="Gongora J."/>
            <person name="Dalzell P."/>
            <person name="Moran C."/>
            <person name="Bed'hom B."/>
            <person name="Abzhanov A."/>
            <person name="Burgess S.C."/>
            <person name="Cooksey A.M."/>
            <person name="Castoe T.A."/>
            <person name="Crawford N.G."/>
            <person name="Densmore L.D."/>
            <person name="Drew J.C."/>
            <person name="Edwards S.V."/>
            <person name="Faircloth B.C."/>
            <person name="Fujita M.K."/>
            <person name="Greenwold M.J."/>
            <person name="Hoffmann F.G."/>
            <person name="Howard J.M."/>
            <person name="Iguchi T."/>
            <person name="Janes D.E."/>
            <person name="Khan S.Y."/>
            <person name="Kohno S."/>
            <person name="de Koning A.J."/>
            <person name="Lance S.L."/>
            <person name="McCarthy F.M."/>
            <person name="McCormack J.E."/>
            <person name="Merchant M.E."/>
            <person name="Peterson D.G."/>
            <person name="Pollock D.D."/>
            <person name="Pourmand N."/>
            <person name="Raney B.J."/>
            <person name="Roessler K.A."/>
            <person name="Sanford J.R."/>
            <person name="Sawyer R.H."/>
            <person name="Schmidt C.J."/>
            <person name="Triplett E.W."/>
            <person name="Tuberville T.D."/>
            <person name="Venegas-Anaya M."/>
            <person name="Howard J.T."/>
            <person name="Jarvis E.D."/>
            <person name="Guillette L.J.Jr."/>
            <person name="Glenn T.C."/>
            <person name="Green R.E."/>
            <person name="Ray D.A."/>
        </authorList>
    </citation>
    <scope>NUCLEOTIDE SEQUENCE [LARGE SCALE GENOMIC DNA]</scope>
    <source>
        <strain evidence="1">KSC_2009_1</strain>
    </source>
</reference>